<proteinExistence type="predicted"/>
<gene>
    <name evidence="1" type="ORF">CC85DRAFT_287245</name>
</gene>
<dbReference type="RefSeq" id="XP_018277115.1">
    <property type="nucleotide sequence ID" value="XM_018423786.1"/>
</dbReference>
<name>A0A0J1AZ60_9TREE</name>
<evidence type="ECO:0000313" key="2">
    <source>
        <dbReference type="Proteomes" id="UP000053611"/>
    </source>
</evidence>
<evidence type="ECO:0000313" key="1">
    <source>
        <dbReference type="EMBL" id="KLT40624.1"/>
    </source>
</evidence>
<dbReference type="AlphaFoldDB" id="A0A0J1AZ60"/>
<protein>
    <submittedName>
        <fullName evidence="1">Uncharacterized protein</fullName>
    </submittedName>
</protein>
<dbReference type="GeneID" id="28984389"/>
<accession>A0A0J1AZ60</accession>
<dbReference type="EMBL" id="KQ087231">
    <property type="protein sequence ID" value="KLT40624.1"/>
    <property type="molecule type" value="Genomic_DNA"/>
</dbReference>
<sequence length="74" mass="8354">MPHSSRPLCSPISRFYLIALTQVGCLPLKHSSKSSTNALRSAFLHHNTMGVRERSWATRNPHTTWQRAAVRLGQ</sequence>
<reference evidence="1 2" key="1">
    <citation type="submission" date="2015-03" db="EMBL/GenBank/DDBJ databases">
        <title>Genomics and transcriptomics of the oil-accumulating basidiomycete yeast T. oleaginosus allow insights into substrate utilization and the diverse evolutionary trajectories of mating systems in fungi.</title>
        <authorList>
            <consortium name="DOE Joint Genome Institute"/>
            <person name="Kourist R."/>
            <person name="Kracht O."/>
            <person name="Bracharz F."/>
            <person name="Lipzen A."/>
            <person name="Nolan M."/>
            <person name="Ohm R."/>
            <person name="Grigoriev I."/>
            <person name="Sun S."/>
            <person name="Heitman J."/>
            <person name="Bruck T."/>
            <person name="Nowrousian M."/>
        </authorList>
    </citation>
    <scope>NUCLEOTIDE SEQUENCE [LARGE SCALE GENOMIC DNA]</scope>
    <source>
        <strain evidence="1 2">IBC0246</strain>
    </source>
</reference>
<dbReference type="Proteomes" id="UP000053611">
    <property type="component" value="Unassembled WGS sequence"/>
</dbReference>
<keyword evidence="2" id="KW-1185">Reference proteome</keyword>
<organism evidence="1 2">
    <name type="scientific">Cutaneotrichosporon oleaginosum</name>
    <dbReference type="NCBI Taxonomy" id="879819"/>
    <lineage>
        <taxon>Eukaryota</taxon>
        <taxon>Fungi</taxon>
        <taxon>Dikarya</taxon>
        <taxon>Basidiomycota</taxon>
        <taxon>Agaricomycotina</taxon>
        <taxon>Tremellomycetes</taxon>
        <taxon>Trichosporonales</taxon>
        <taxon>Trichosporonaceae</taxon>
        <taxon>Cutaneotrichosporon</taxon>
    </lineage>
</organism>